<dbReference type="OrthoDB" id="2011849at2759"/>
<keyword evidence="1" id="KW-1185">Reference proteome</keyword>
<proteinExistence type="predicted"/>
<dbReference type="GeneID" id="116208667"/>
<reference evidence="2" key="2">
    <citation type="submission" date="2025-08" db="UniProtKB">
        <authorList>
            <consortium name="RefSeq"/>
        </authorList>
    </citation>
    <scope>IDENTIFICATION</scope>
    <source>
        <tissue evidence="2">Leaf</tissue>
    </source>
</reference>
<dbReference type="Pfam" id="PF04398">
    <property type="entry name" value="DUF538"/>
    <property type="match status" value="1"/>
</dbReference>
<reference evidence="1" key="1">
    <citation type="journal article" date="2020" name="Plant Biotechnol. J.">
        <title>The pomegranate (Punica granatum L.) draft genome dissects genetic divergence between soft- and hard-seeded cultivars.</title>
        <authorList>
            <person name="Luo X."/>
            <person name="Li H."/>
            <person name="Wu Z."/>
            <person name="Yao W."/>
            <person name="Zhao P."/>
            <person name="Cao D."/>
            <person name="Yu H."/>
            <person name="Li K."/>
            <person name="Poudel K."/>
            <person name="Zhao D."/>
            <person name="Zhang F."/>
            <person name="Xia X."/>
            <person name="Chen L."/>
            <person name="Wang Q."/>
            <person name="Jing D."/>
            <person name="Cao S."/>
        </authorList>
    </citation>
    <scope>NUCLEOTIDE SEQUENCE [LARGE SCALE GENOMIC DNA]</scope>
    <source>
        <strain evidence="1">cv. Tunisia</strain>
    </source>
</reference>
<organism evidence="1 2">
    <name type="scientific">Punica granatum</name>
    <name type="common">Pomegranate</name>
    <dbReference type="NCBI Taxonomy" id="22663"/>
    <lineage>
        <taxon>Eukaryota</taxon>
        <taxon>Viridiplantae</taxon>
        <taxon>Streptophyta</taxon>
        <taxon>Embryophyta</taxon>
        <taxon>Tracheophyta</taxon>
        <taxon>Spermatophyta</taxon>
        <taxon>Magnoliopsida</taxon>
        <taxon>eudicotyledons</taxon>
        <taxon>Gunneridae</taxon>
        <taxon>Pentapetalae</taxon>
        <taxon>rosids</taxon>
        <taxon>malvids</taxon>
        <taxon>Myrtales</taxon>
        <taxon>Lythraceae</taxon>
        <taxon>Punica</taxon>
    </lineage>
</organism>
<accession>A0A6P8E033</accession>
<dbReference type="AlphaFoldDB" id="A0A6P8E033"/>
<dbReference type="InterPro" id="IPR036758">
    <property type="entry name" value="At5g01610-like"/>
</dbReference>
<dbReference type="InterPro" id="IPR007493">
    <property type="entry name" value="DUF538"/>
</dbReference>
<gene>
    <name evidence="2" type="primary">LOC116208667</name>
</gene>
<protein>
    <submittedName>
        <fullName evidence="2">Uncharacterized protein At5g01610-like</fullName>
    </submittedName>
</protein>
<dbReference type="RefSeq" id="XP_031398068.1">
    <property type="nucleotide sequence ID" value="XM_031542208.1"/>
</dbReference>
<name>A0A6P8E033_PUNGR</name>
<dbReference type="PANTHER" id="PTHR31676">
    <property type="entry name" value="T31J12.3 PROTEIN-RELATED"/>
    <property type="match status" value="1"/>
</dbReference>
<dbReference type="PANTHER" id="PTHR31676:SF109">
    <property type="entry name" value="OS05G0346400 PROTEIN"/>
    <property type="match status" value="1"/>
</dbReference>
<dbReference type="Gene3D" id="2.30.240.10">
    <property type="entry name" value="At5g01610-like"/>
    <property type="match status" value="1"/>
</dbReference>
<sequence>MMDQILGKAGSYLFAQKANKEMGAVSNEINQMSNSIEGGAKWLVNKIKGKIQKPLPEILKEHNLPGGLFPNDATNYDFDENTGYLTVILPGPCEVQYKDSSQLRFNTSVSGYLEKGKMTNIEGMKTKMVMIWVKVTLIAVEGSDKVQFSAGMKKSRSREAYEAQREGVAVNSF</sequence>
<dbReference type="SUPFAM" id="SSF141562">
    <property type="entry name" value="At5g01610-like"/>
    <property type="match status" value="1"/>
</dbReference>
<dbReference type="Proteomes" id="UP000515151">
    <property type="component" value="Chromosome 5"/>
</dbReference>
<evidence type="ECO:0000313" key="1">
    <source>
        <dbReference type="Proteomes" id="UP000515151"/>
    </source>
</evidence>
<evidence type="ECO:0000313" key="2">
    <source>
        <dbReference type="RefSeq" id="XP_031398068.1"/>
    </source>
</evidence>